<dbReference type="GO" id="GO:0005524">
    <property type="term" value="F:ATP binding"/>
    <property type="evidence" value="ECO:0007669"/>
    <property type="project" value="UniProtKB-KW"/>
</dbReference>
<dbReference type="InterPro" id="IPR036759">
    <property type="entry name" value="TPK_catalytic_sf"/>
</dbReference>
<dbReference type="EMBL" id="MFJB01000027">
    <property type="protein sequence ID" value="OGG00272.1"/>
    <property type="molecule type" value="Genomic_DNA"/>
</dbReference>
<reference evidence="7 8" key="1">
    <citation type="journal article" date="2016" name="Nat. Commun.">
        <title>Thousands of microbial genomes shed light on interconnected biogeochemical processes in an aquifer system.</title>
        <authorList>
            <person name="Anantharaman K."/>
            <person name="Brown C.T."/>
            <person name="Hug L.A."/>
            <person name="Sharon I."/>
            <person name="Castelle C.J."/>
            <person name="Probst A.J."/>
            <person name="Thomas B.C."/>
            <person name="Singh A."/>
            <person name="Wilkins M.J."/>
            <person name="Karaoz U."/>
            <person name="Brodie E.L."/>
            <person name="Williams K.H."/>
            <person name="Hubbard S.S."/>
            <person name="Banfield J.F."/>
        </authorList>
    </citation>
    <scope>NUCLEOTIDE SEQUENCE [LARGE SCALE GENOMIC DNA]</scope>
</reference>
<dbReference type="GO" id="GO:0030975">
    <property type="term" value="F:thiamine binding"/>
    <property type="evidence" value="ECO:0007669"/>
    <property type="project" value="InterPro"/>
</dbReference>
<organism evidence="7 8">
    <name type="scientific">Candidatus Gottesmanbacteria bacterium RBG_16_38_7b</name>
    <dbReference type="NCBI Taxonomy" id="1798372"/>
    <lineage>
        <taxon>Bacteria</taxon>
        <taxon>Candidatus Gottesmaniibacteriota</taxon>
    </lineage>
</organism>
<sequence length="218" mass="24392">MVKKISNIKLLVIVAAGNLSPELLPEIKKADYVIAADSASLWLINHGIKPNLAIGDFDSLSANDFNFIKKRIHHIKIFPPVKNYTDMHLAVKEVLKIKPDKVIIIGGTGSRLDHFLANVILLDLFLKEKIPAKILDLNNEIRLCNGRIDLSKTAQFPFLSIIPFSSAVYVSTTGCRFEIKNKKIRRGETVGLSNEVIRDKCRITVNKGKIILIRSKDP</sequence>
<dbReference type="PANTHER" id="PTHR41299">
    <property type="entry name" value="THIAMINE PYROPHOSPHOKINASE"/>
    <property type="match status" value="1"/>
</dbReference>
<dbReference type="CDD" id="cd07995">
    <property type="entry name" value="TPK"/>
    <property type="match status" value="1"/>
</dbReference>
<dbReference type="AlphaFoldDB" id="A0A1F5YK76"/>
<dbReference type="GO" id="GO:0016301">
    <property type="term" value="F:kinase activity"/>
    <property type="evidence" value="ECO:0007669"/>
    <property type="project" value="UniProtKB-KW"/>
</dbReference>
<dbReference type="SUPFAM" id="SSF63999">
    <property type="entry name" value="Thiamin pyrophosphokinase, catalytic domain"/>
    <property type="match status" value="1"/>
</dbReference>
<dbReference type="InterPro" id="IPR053149">
    <property type="entry name" value="TPK"/>
</dbReference>
<evidence type="ECO:0000256" key="2">
    <source>
        <dbReference type="ARBA" id="ARBA00022741"/>
    </source>
</evidence>
<name>A0A1F5YK76_9BACT</name>
<keyword evidence="1" id="KW-0808">Transferase</keyword>
<evidence type="ECO:0000259" key="6">
    <source>
        <dbReference type="SMART" id="SM00983"/>
    </source>
</evidence>
<accession>A0A1F5YK76</accession>
<keyword evidence="4" id="KW-0067">ATP-binding</keyword>
<dbReference type="Gene3D" id="3.40.50.10240">
    <property type="entry name" value="Thiamin pyrophosphokinase, catalytic domain"/>
    <property type="match status" value="1"/>
</dbReference>
<protein>
    <recommendedName>
        <fullName evidence="5">Thiamine diphosphokinase</fullName>
        <ecNumber evidence="5">2.7.6.2</ecNumber>
    </recommendedName>
</protein>
<dbReference type="InterPro" id="IPR007371">
    <property type="entry name" value="TPK_catalytic"/>
</dbReference>
<dbReference type="Proteomes" id="UP000177396">
    <property type="component" value="Unassembled WGS sequence"/>
</dbReference>
<dbReference type="GO" id="GO:0009229">
    <property type="term" value="P:thiamine diphosphate biosynthetic process"/>
    <property type="evidence" value="ECO:0007669"/>
    <property type="project" value="InterPro"/>
</dbReference>
<dbReference type="NCBIfam" id="TIGR01378">
    <property type="entry name" value="thi_PPkinase"/>
    <property type="match status" value="1"/>
</dbReference>
<gene>
    <name evidence="7" type="ORF">A2153_04870</name>
</gene>
<dbReference type="Pfam" id="PF04263">
    <property type="entry name" value="TPK_catalytic"/>
    <property type="match status" value="1"/>
</dbReference>
<evidence type="ECO:0000256" key="1">
    <source>
        <dbReference type="ARBA" id="ARBA00022679"/>
    </source>
</evidence>
<dbReference type="SUPFAM" id="SSF63862">
    <property type="entry name" value="Thiamin pyrophosphokinase, substrate-binding domain"/>
    <property type="match status" value="1"/>
</dbReference>
<evidence type="ECO:0000256" key="5">
    <source>
        <dbReference type="NCBIfam" id="TIGR01378"/>
    </source>
</evidence>
<dbReference type="Pfam" id="PF04265">
    <property type="entry name" value="TPK_B1_binding"/>
    <property type="match status" value="1"/>
</dbReference>
<proteinExistence type="predicted"/>
<keyword evidence="2" id="KW-0547">Nucleotide-binding</keyword>
<dbReference type="InterPro" id="IPR007373">
    <property type="entry name" value="Thiamin_PyroPKinase_B1-bd"/>
</dbReference>
<dbReference type="GO" id="GO:0004788">
    <property type="term" value="F:thiamine diphosphokinase activity"/>
    <property type="evidence" value="ECO:0007669"/>
    <property type="project" value="UniProtKB-UniRule"/>
</dbReference>
<feature type="domain" description="Thiamin pyrophosphokinase thiamin-binding" evidence="6">
    <location>
        <begin position="146"/>
        <end position="211"/>
    </location>
</feature>
<comment type="caution">
    <text evidence="7">The sequence shown here is derived from an EMBL/GenBank/DDBJ whole genome shotgun (WGS) entry which is preliminary data.</text>
</comment>
<dbReference type="InterPro" id="IPR036371">
    <property type="entry name" value="TPK_B1-bd_sf"/>
</dbReference>
<dbReference type="EC" id="2.7.6.2" evidence="5"/>
<evidence type="ECO:0000313" key="7">
    <source>
        <dbReference type="EMBL" id="OGG00272.1"/>
    </source>
</evidence>
<keyword evidence="3 7" id="KW-0418">Kinase</keyword>
<evidence type="ECO:0000256" key="4">
    <source>
        <dbReference type="ARBA" id="ARBA00022840"/>
    </source>
</evidence>
<dbReference type="InterPro" id="IPR006282">
    <property type="entry name" value="Thi_PPkinase"/>
</dbReference>
<evidence type="ECO:0000256" key="3">
    <source>
        <dbReference type="ARBA" id="ARBA00022777"/>
    </source>
</evidence>
<dbReference type="SMART" id="SM00983">
    <property type="entry name" value="TPK_B1_binding"/>
    <property type="match status" value="1"/>
</dbReference>
<dbReference type="GO" id="GO:0006772">
    <property type="term" value="P:thiamine metabolic process"/>
    <property type="evidence" value="ECO:0007669"/>
    <property type="project" value="UniProtKB-UniRule"/>
</dbReference>
<dbReference type="PANTHER" id="PTHR41299:SF1">
    <property type="entry name" value="THIAMINE PYROPHOSPHOKINASE"/>
    <property type="match status" value="1"/>
</dbReference>
<evidence type="ECO:0000313" key="8">
    <source>
        <dbReference type="Proteomes" id="UP000177396"/>
    </source>
</evidence>